<reference evidence="3" key="2">
    <citation type="submission" date="2013-04" db="EMBL/GenBank/DDBJ databases">
        <title>Genomic mechanisms accounting for the adaptation to parasitism in nematode-trapping fungi.</title>
        <authorList>
            <person name="Ahren D.G."/>
        </authorList>
    </citation>
    <scope>NUCLEOTIDE SEQUENCE [LARGE SCALE GENOMIC DNA]</scope>
    <source>
        <strain evidence="3">CBS 200.50</strain>
    </source>
</reference>
<dbReference type="Proteomes" id="UP000015100">
    <property type="component" value="Unassembled WGS sequence"/>
</dbReference>
<dbReference type="Gene3D" id="3.40.50.11350">
    <property type="match status" value="1"/>
</dbReference>
<protein>
    <submittedName>
        <fullName evidence="2">Uncharacterized protein</fullName>
    </submittedName>
</protein>
<evidence type="ECO:0000313" key="2">
    <source>
        <dbReference type="EMBL" id="EPS35156.1"/>
    </source>
</evidence>
<name>S8A1W7_DACHA</name>
<reference evidence="2 3" key="1">
    <citation type="journal article" date="2013" name="PLoS Genet.">
        <title>Genomic mechanisms accounting for the adaptation to parasitism in nematode-trapping fungi.</title>
        <authorList>
            <person name="Meerupati T."/>
            <person name="Andersson K.M."/>
            <person name="Friman E."/>
            <person name="Kumar D."/>
            <person name="Tunlid A."/>
            <person name="Ahren D."/>
        </authorList>
    </citation>
    <scope>NUCLEOTIDE SEQUENCE [LARGE SCALE GENOMIC DNA]</scope>
    <source>
        <strain evidence="2 3">CBS 200.50</strain>
    </source>
</reference>
<dbReference type="PANTHER" id="PTHR13132">
    <property type="entry name" value="ALPHA- 1,6 -FUCOSYLTRANSFERASE"/>
    <property type="match status" value="1"/>
</dbReference>
<sequence>MRRGRFEKPSQSKMIGPNSRRVVERFLLILTALLLWHYFSPWTVVVLRRGDSLDTPNSGKSGPNEKTGVVNPAPVESAGPQEPLAKGKDSIEQIFGRLEHEYLKAVKSPAIPPSISRDDSIKMIYESKGPDAWLKQIEGQDDHGLMALTKATQRYIYQKQNPVECDGQKFLVLNKLLGDDAFGLGAVVQRLADYLSIAIQTNSILLYAMDTSPGEHFISEPADSGGASAHCGRSFDCIFQRLSNCTSKAQKGLDSNTRLFFTSDEVDLDVDAYLDKNKYPIPPLFENALKTVQPDISGEMLKYWWRAQAAGYIMRLNGEAARRLKEFRLGGGDTKQLGIQWDMNGDPKDVELPFPMPEGTISMHVRHGDKGSEMRLVPFNDYVVRAEKFTAENPLGSWKRAFLSTEDPNVVEQMKSMARISDFSTSGSNARWTWYWSDIPRINSGPETQLKEFGNRTDLTIKWMLQLVMAVECDVFVGTRGSGWNRLIDGLRCVWLGSCKQPFLEVGFEHDWLGYGP</sequence>
<accession>S8A1W7</accession>
<keyword evidence="3" id="KW-1185">Reference proteome</keyword>
<dbReference type="STRING" id="1284197.S8A1W7"/>
<evidence type="ECO:0000313" key="3">
    <source>
        <dbReference type="Proteomes" id="UP000015100"/>
    </source>
</evidence>
<dbReference type="GO" id="GO:0006487">
    <property type="term" value="P:protein N-linked glycosylation"/>
    <property type="evidence" value="ECO:0007669"/>
    <property type="project" value="TreeGrafter"/>
</dbReference>
<dbReference type="EMBL" id="AQGS01001233">
    <property type="protein sequence ID" value="EPS35156.1"/>
    <property type="molecule type" value="Genomic_DNA"/>
</dbReference>
<gene>
    <name evidence="2" type="ORF">H072_11492</name>
</gene>
<dbReference type="HOGENOM" id="CLU_035190_0_0_1"/>
<dbReference type="AlphaFoldDB" id="S8A1W7"/>
<comment type="caution">
    <text evidence="2">The sequence shown here is derived from an EMBL/GenBank/DDBJ whole genome shotgun (WGS) entry which is preliminary data.</text>
</comment>
<dbReference type="OMA" id="TWGEPWK"/>
<dbReference type="eggNOG" id="ENOG502S4QB">
    <property type="taxonomic scope" value="Eukaryota"/>
</dbReference>
<dbReference type="OrthoDB" id="2014825at2759"/>
<organism evidence="2 3">
    <name type="scientific">Dactylellina haptotyla (strain CBS 200.50)</name>
    <name type="common">Nematode-trapping fungus</name>
    <name type="synonym">Monacrosporium haptotylum</name>
    <dbReference type="NCBI Taxonomy" id="1284197"/>
    <lineage>
        <taxon>Eukaryota</taxon>
        <taxon>Fungi</taxon>
        <taxon>Dikarya</taxon>
        <taxon>Ascomycota</taxon>
        <taxon>Pezizomycotina</taxon>
        <taxon>Orbiliomycetes</taxon>
        <taxon>Orbiliales</taxon>
        <taxon>Orbiliaceae</taxon>
        <taxon>Dactylellina</taxon>
    </lineage>
</organism>
<evidence type="ECO:0000256" key="1">
    <source>
        <dbReference type="SAM" id="MobiDB-lite"/>
    </source>
</evidence>
<feature type="region of interest" description="Disordered" evidence="1">
    <location>
        <begin position="53"/>
        <end position="86"/>
    </location>
</feature>
<dbReference type="GO" id="GO:0046921">
    <property type="term" value="F:alpha-(1-&gt;6)-fucosyltransferase activity"/>
    <property type="evidence" value="ECO:0007669"/>
    <property type="project" value="TreeGrafter"/>
</dbReference>
<proteinExistence type="predicted"/>
<dbReference type="PANTHER" id="PTHR13132:SF29">
    <property type="entry name" value="ALPHA-(1,6)-FUCOSYLTRANSFERASE"/>
    <property type="match status" value="1"/>
</dbReference>